<dbReference type="SUPFAM" id="SSF53850">
    <property type="entry name" value="Periplasmic binding protein-like II"/>
    <property type="match status" value="1"/>
</dbReference>
<gene>
    <name evidence="2" type="ORF">GW587_03615</name>
</gene>
<feature type="chain" id="PRO_5046560693" evidence="1">
    <location>
        <begin position="23"/>
        <end position="245"/>
    </location>
</feature>
<comment type="caution">
    <text evidence="2">The sequence shown here is derived from an EMBL/GenBank/DDBJ whole genome shotgun (WGS) entry which is preliminary data.</text>
</comment>
<name>A0ABX0FFP2_9BURK</name>
<dbReference type="RefSeq" id="WP_229259267.1">
    <property type="nucleotide sequence ID" value="NZ_JAADJT010000001.1"/>
</dbReference>
<keyword evidence="1" id="KW-0732">Signal</keyword>
<sequence>MIKRRTILTLPALLALAPGARAGVAARMRLVTAHLPPLVLEDDRSRPGALMEMVRELCRRAKLAPETEFVPWRRAVFLATSMPATAIFPLTRLPDREAQFRWLAPLYEEQYGFLAPRRGNFDLSRVAEMKDRRITLLRGAAQAAILAELGYNNLVEAASIDEIHRFLVAGMADAAFGERNIIRASLQSRSAENQFEVGAPLRSTTAWLAGSLDFDEDDVQLFRRAMAAMEADGAKRRILARYGLA</sequence>
<organism evidence="2 3">
    <name type="scientific">Duganella aceris</name>
    <dbReference type="NCBI Taxonomy" id="2703883"/>
    <lineage>
        <taxon>Bacteria</taxon>
        <taxon>Pseudomonadati</taxon>
        <taxon>Pseudomonadota</taxon>
        <taxon>Betaproteobacteria</taxon>
        <taxon>Burkholderiales</taxon>
        <taxon>Oxalobacteraceae</taxon>
        <taxon>Telluria group</taxon>
        <taxon>Duganella</taxon>
    </lineage>
</organism>
<dbReference type="PANTHER" id="PTHR38834">
    <property type="entry name" value="PERIPLASMIC SUBSTRATE BINDING PROTEIN FAMILY 3"/>
    <property type="match status" value="1"/>
</dbReference>
<dbReference type="EMBL" id="JAADJT010000001">
    <property type="protein sequence ID" value="NGZ83348.1"/>
    <property type="molecule type" value="Genomic_DNA"/>
</dbReference>
<evidence type="ECO:0000256" key="1">
    <source>
        <dbReference type="SAM" id="SignalP"/>
    </source>
</evidence>
<reference evidence="2 3" key="1">
    <citation type="submission" date="2020-01" db="EMBL/GenBank/DDBJ databases">
        <authorList>
            <person name="Lee S.D."/>
        </authorList>
    </citation>
    <scope>NUCLEOTIDE SEQUENCE [LARGE SCALE GENOMIC DNA]</scope>
    <source>
        <strain evidence="2 3">SAP-35</strain>
    </source>
</reference>
<protein>
    <submittedName>
        <fullName evidence="2">Amino acid ABC transporter substrate-binding protein</fullName>
    </submittedName>
</protein>
<proteinExistence type="predicted"/>
<reference evidence="3" key="2">
    <citation type="submission" date="2023-07" db="EMBL/GenBank/DDBJ databases">
        <title>Duganella aceri sp. nov., isolated from tree sap.</title>
        <authorList>
            <person name="Kim I.S."/>
        </authorList>
    </citation>
    <scope>NUCLEOTIDE SEQUENCE [LARGE SCALE GENOMIC DNA]</scope>
    <source>
        <strain evidence="3">SAP-35</strain>
    </source>
</reference>
<evidence type="ECO:0000313" key="3">
    <source>
        <dbReference type="Proteomes" id="UP000666369"/>
    </source>
</evidence>
<keyword evidence="3" id="KW-1185">Reference proteome</keyword>
<accession>A0ABX0FFP2</accession>
<dbReference type="PANTHER" id="PTHR38834:SF3">
    <property type="entry name" value="SOLUTE-BINDING PROTEIN FAMILY 3_N-TERMINAL DOMAIN-CONTAINING PROTEIN"/>
    <property type="match status" value="1"/>
</dbReference>
<dbReference type="Gene3D" id="3.40.190.10">
    <property type="entry name" value="Periplasmic binding protein-like II"/>
    <property type="match status" value="2"/>
</dbReference>
<dbReference type="Proteomes" id="UP000666369">
    <property type="component" value="Unassembled WGS sequence"/>
</dbReference>
<feature type="signal peptide" evidence="1">
    <location>
        <begin position="1"/>
        <end position="22"/>
    </location>
</feature>
<evidence type="ECO:0000313" key="2">
    <source>
        <dbReference type="EMBL" id="NGZ83348.1"/>
    </source>
</evidence>